<dbReference type="SMART" id="SM01005">
    <property type="entry name" value="Ala_racemase_C"/>
    <property type="match status" value="1"/>
</dbReference>
<feature type="binding site" evidence="4 6">
    <location>
        <position position="137"/>
    </location>
    <ligand>
        <name>substrate</name>
    </ligand>
</feature>
<evidence type="ECO:0000313" key="8">
    <source>
        <dbReference type="EMBL" id="HIR57885.1"/>
    </source>
</evidence>
<evidence type="ECO:0000259" key="7">
    <source>
        <dbReference type="SMART" id="SM01005"/>
    </source>
</evidence>
<dbReference type="InterPro" id="IPR000821">
    <property type="entry name" value="Ala_racemase"/>
</dbReference>
<dbReference type="InterPro" id="IPR009006">
    <property type="entry name" value="Ala_racemase/Decarboxylase_C"/>
</dbReference>
<comment type="pathway">
    <text evidence="4">Amino-acid biosynthesis; D-alanine biosynthesis; D-alanine from L-alanine: step 1/1.</text>
</comment>
<dbReference type="EMBL" id="DVHF01000112">
    <property type="protein sequence ID" value="HIR57885.1"/>
    <property type="molecule type" value="Genomic_DNA"/>
</dbReference>
<feature type="active site" description="Proton acceptor; specific for D-alanine" evidence="4">
    <location>
        <position position="39"/>
    </location>
</feature>
<protein>
    <recommendedName>
        <fullName evidence="4">Alanine racemase</fullName>
        <ecNumber evidence="4">5.1.1.1</ecNumber>
    </recommendedName>
</protein>
<dbReference type="GO" id="GO:0005829">
    <property type="term" value="C:cytosol"/>
    <property type="evidence" value="ECO:0007669"/>
    <property type="project" value="TreeGrafter"/>
</dbReference>
<reference evidence="8" key="2">
    <citation type="journal article" date="2021" name="PeerJ">
        <title>Extensive microbial diversity within the chicken gut microbiome revealed by metagenomics and culture.</title>
        <authorList>
            <person name="Gilroy R."/>
            <person name="Ravi A."/>
            <person name="Getino M."/>
            <person name="Pursley I."/>
            <person name="Horton D.L."/>
            <person name="Alikhan N.F."/>
            <person name="Baker D."/>
            <person name="Gharbi K."/>
            <person name="Hall N."/>
            <person name="Watson M."/>
            <person name="Adriaenssens E.M."/>
            <person name="Foster-Nyarko E."/>
            <person name="Jarju S."/>
            <person name="Secka A."/>
            <person name="Antonio M."/>
            <person name="Oren A."/>
            <person name="Chaudhuri R.R."/>
            <person name="La Ragione R."/>
            <person name="Hildebrand F."/>
            <person name="Pallen M.J."/>
        </authorList>
    </citation>
    <scope>NUCLEOTIDE SEQUENCE</scope>
    <source>
        <strain evidence="8">ChiSjej1B19-7085</strain>
    </source>
</reference>
<dbReference type="FunFam" id="3.20.20.10:FF:000002">
    <property type="entry name" value="Alanine racemase"/>
    <property type="match status" value="1"/>
</dbReference>
<dbReference type="Pfam" id="PF01168">
    <property type="entry name" value="Ala_racemase_N"/>
    <property type="match status" value="1"/>
</dbReference>
<evidence type="ECO:0000256" key="3">
    <source>
        <dbReference type="ARBA" id="ARBA00023235"/>
    </source>
</evidence>
<evidence type="ECO:0000256" key="4">
    <source>
        <dbReference type="HAMAP-Rule" id="MF_01201"/>
    </source>
</evidence>
<dbReference type="GO" id="GO:0030632">
    <property type="term" value="P:D-alanine biosynthetic process"/>
    <property type="evidence" value="ECO:0007669"/>
    <property type="project" value="UniProtKB-UniRule"/>
</dbReference>
<comment type="cofactor">
    <cofactor evidence="1 4 5">
        <name>pyridoxal 5'-phosphate</name>
        <dbReference type="ChEBI" id="CHEBI:597326"/>
    </cofactor>
</comment>
<dbReference type="SUPFAM" id="SSF51419">
    <property type="entry name" value="PLP-binding barrel"/>
    <property type="match status" value="1"/>
</dbReference>
<feature type="domain" description="Alanine racemase C-terminal" evidence="7">
    <location>
        <begin position="253"/>
        <end position="381"/>
    </location>
</feature>
<dbReference type="CDD" id="cd00430">
    <property type="entry name" value="PLPDE_III_AR"/>
    <property type="match status" value="1"/>
</dbReference>
<sequence>MEEFLKRTWAEVDLDALAHNYTEIRSAVRPQTKICCVVKADAYGHGAPRIAREMQKMGADWFGVSNLEEAIQLRGCGIDRPILILGYTPPEYAEKLSRLDVAQAVLSLDYGKKLSEYAQQAGTRVRAHIKIDTGMSRIGFLYQDLERDRASLDEIEQVCRLPGLDAEGIFTHFAVSDDGTDGENYTLHQYGCFKEAIEDLQNRGIHFRLRHCSNSGAVLDYPELQLDMVRPGVILYGLSPSGKMRRPLDLRPVMELKTVISQLKKVPAGTKVSYGCEFVTERETVLATVPIGYADGYPRSLHNRADMLVAGRRARVVGRVCMDQLMLDVTDIPGVQEGMTATVFGTDGGETLPVDELARLNGTIHYEMVCLVGKRVPRIYLRGGEQVGLLNYICPPEA</sequence>
<dbReference type="InterPro" id="IPR001608">
    <property type="entry name" value="Ala_racemase_N"/>
</dbReference>
<accession>A0A9D1DRR4</accession>
<gene>
    <name evidence="8" type="primary">alr</name>
    <name evidence="8" type="ORF">IAA54_09455</name>
</gene>
<dbReference type="SUPFAM" id="SSF50621">
    <property type="entry name" value="Alanine racemase C-terminal domain-like"/>
    <property type="match status" value="1"/>
</dbReference>
<feature type="modified residue" description="N6-(pyridoxal phosphate)lysine" evidence="4 5">
    <location>
        <position position="39"/>
    </location>
</feature>
<dbReference type="InterPro" id="IPR020622">
    <property type="entry name" value="Ala_racemase_pyridoxalP-BS"/>
</dbReference>
<dbReference type="EC" id="5.1.1.1" evidence="4"/>
<dbReference type="AlphaFoldDB" id="A0A9D1DRR4"/>
<dbReference type="Gene3D" id="3.20.20.10">
    <property type="entry name" value="Alanine racemase"/>
    <property type="match status" value="1"/>
</dbReference>
<dbReference type="PRINTS" id="PR00992">
    <property type="entry name" value="ALARACEMASE"/>
</dbReference>
<evidence type="ECO:0000256" key="2">
    <source>
        <dbReference type="ARBA" id="ARBA00022898"/>
    </source>
</evidence>
<dbReference type="PANTHER" id="PTHR30511:SF0">
    <property type="entry name" value="ALANINE RACEMASE, CATABOLIC-RELATED"/>
    <property type="match status" value="1"/>
</dbReference>
<reference evidence="8" key="1">
    <citation type="submission" date="2020-10" db="EMBL/GenBank/DDBJ databases">
        <authorList>
            <person name="Gilroy R."/>
        </authorList>
    </citation>
    <scope>NUCLEOTIDE SEQUENCE</scope>
    <source>
        <strain evidence="8">ChiSjej1B19-7085</strain>
    </source>
</reference>
<dbReference type="InterPro" id="IPR011079">
    <property type="entry name" value="Ala_racemase_C"/>
</dbReference>
<evidence type="ECO:0000256" key="5">
    <source>
        <dbReference type="PIRSR" id="PIRSR600821-50"/>
    </source>
</evidence>
<dbReference type="PROSITE" id="PS00395">
    <property type="entry name" value="ALANINE_RACEMASE"/>
    <property type="match status" value="1"/>
</dbReference>
<dbReference type="HAMAP" id="MF_01201">
    <property type="entry name" value="Ala_racemase"/>
    <property type="match status" value="1"/>
</dbReference>
<dbReference type="InterPro" id="IPR029066">
    <property type="entry name" value="PLP-binding_barrel"/>
</dbReference>
<evidence type="ECO:0000256" key="6">
    <source>
        <dbReference type="PIRSR" id="PIRSR600821-52"/>
    </source>
</evidence>
<dbReference type="PANTHER" id="PTHR30511">
    <property type="entry name" value="ALANINE RACEMASE"/>
    <property type="match status" value="1"/>
</dbReference>
<dbReference type="GO" id="GO:0030170">
    <property type="term" value="F:pyridoxal phosphate binding"/>
    <property type="evidence" value="ECO:0007669"/>
    <property type="project" value="UniProtKB-UniRule"/>
</dbReference>
<comment type="caution">
    <text evidence="8">The sequence shown here is derived from an EMBL/GenBank/DDBJ whole genome shotgun (WGS) entry which is preliminary data.</text>
</comment>
<feature type="binding site" evidence="4 6">
    <location>
        <position position="322"/>
    </location>
    <ligand>
        <name>substrate</name>
    </ligand>
</feature>
<dbReference type="GO" id="GO:0008784">
    <property type="term" value="F:alanine racemase activity"/>
    <property type="evidence" value="ECO:0007669"/>
    <property type="project" value="UniProtKB-UniRule"/>
</dbReference>
<comment type="function">
    <text evidence="4">Catalyzes the interconversion of L-alanine and D-alanine. May also act on other amino acids.</text>
</comment>
<organism evidence="8 9">
    <name type="scientific">Candidatus Gallacutalibacter pullicola</name>
    <dbReference type="NCBI Taxonomy" id="2840830"/>
    <lineage>
        <taxon>Bacteria</taxon>
        <taxon>Bacillati</taxon>
        <taxon>Bacillota</taxon>
        <taxon>Clostridia</taxon>
        <taxon>Eubacteriales</taxon>
        <taxon>Candidatus Gallacutalibacter</taxon>
    </lineage>
</organism>
<keyword evidence="2 4" id="KW-0663">Pyridoxal phosphate</keyword>
<dbReference type="NCBIfam" id="TIGR00492">
    <property type="entry name" value="alr"/>
    <property type="match status" value="1"/>
</dbReference>
<name>A0A9D1DRR4_9FIRM</name>
<comment type="catalytic activity">
    <reaction evidence="4">
        <text>L-alanine = D-alanine</text>
        <dbReference type="Rhea" id="RHEA:20249"/>
        <dbReference type="ChEBI" id="CHEBI:57416"/>
        <dbReference type="ChEBI" id="CHEBI:57972"/>
        <dbReference type="EC" id="5.1.1.1"/>
    </reaction>
</comment>
<proteinExistence type="inferred from homology"/>
<comment type="similarity">
    <text evidence="4">Belongs to the alanine racemase family.</text>
</comment>
<evidence type="ECO:0000256" key="1">
    <source>
        <dbReference type="ARBA" id="ARBA00001933"/>
    </source>
</evidence>
<dbReference type="Gene3D" id="2.40.37.10">
    <property type="entry name" value="Lyase, Ornithine Decarboxylase, Chain A, domain 1"/>
    <property type="match status" value="1"/>
</dbReference>
<keyword evidence="3 4" id="KW-0413">Isomerase</keyword>
<evidence type="ECO:0000313" key="9">
    <source>
        <dbReference type="Proteomes" id="UP000886785"/>
    </source>
</evidence>
<feature type="active site" description="Proton acceptor; specific for L-alanine" evidence="4">
    <location>
        <position position="274"/>
    </location>
</feature>
<dbReference type="Proteomes" id="UP000886785">
    <property type="component" value="Unassembled WGS sequence"/>
</dbReference>
<dbReference type="Pfam" id="PF00842">
    <property type="entry name" value="Ala_racemase_C"/>
    <property type="match status" value="1"/>
</dbReference>